<gene>
    <name evidence="2" type="ORF">HDF10_000500</name>
</gene>
<dbReference type="Pfam" id="PF00903">
    <property type="entry name" value="Glyoxalase"/>
    <property type="match status" value="1"/>
</dbReference>
<dbReference type="InterPro" id="IPR029068">
    <property type="entry name" value="Glyas_Bleomycin-R_OHBP_Dase"/>
</dbReference>
<dbReference type="Gene3D" id="3.10.180.10">
    <property type="entry name" value="2,3-Dihydroxybiphenyl 1,2-Dioxygenase, domain 1"/>
    <property type="match status" value="1"/>
</dbReference>
<dbReference type="GO" id="GO:0051213">
    <property type="term" value="F:dioxygenase activity"/>
    <property type="evidence" value="ECO:0007669"/>
    <property type="project" value="UniProtKB-KW"/>
</dbReference>
<dbReference type="AlphaFoldDB" id="A0A7W8J4U6"/>
<feature type="domain" description="VOC" evidence="1">
    <location>
        <begin position="6"/>
        <end position="127"/>
    </location>
</feature>
<comment type="caution">
    <text evidence="2">The sequence shown here is derived from an EMBL/GenBank/DDBJ whole genome shotgun (WGS) entry which is preliminary data.</text>
</comment>
<sequence length="141" mass="15808">MARVTGIGGIFLRARDPKTLSAWYVKHLGITLSDYGGATFLWTDEIPATTGSTTWSLFPENTPYFGKGTDKGPQQAMVNYRVDNLDELLTQLAAENIPIDPNRENADYGYFAWITDPEGNRIELWQPLVEKEAEKKEDPPA</sequence>
<reference evidence="2 3" key="1">
    <citation type="submission" date="2020-08" db="EMBL/GenBank/DDBJ databases">
        <title>Genomic Encyclopedia of Type Strains, Phase IV (KMG-V): Genome sequencing to study the core and pangenomes of soil and plant-associated prokaryotes.</title>
        <authorList>
            <person name="Whitman W."/>
        </authorList>
    </citation>
    <scope>NUCLEOTIDE SEQUENCE [LARGE SCALE GENOMIC DNA]</scope>
    <source>
        <strain evidence="2 3">M8US30</strain>
    </source>
</reference>
<evidence type="ECO:0000313" key="2">
    <source>
        <dbReference type="EMBL" id="MBB5342550.1"/>
    </source>
</evidence>
<dbReference type="CDD" id="cd06587">
    <property type="entry name" value="VOC"/>
    <property type="match status" value="1"/>
</dbReference>
<proteinExistence type="predicted"/>
<evidence type="ECO:0000313" key="3">
    <source>
        <dbReference type="Proteomes" id="UP000569092"/>
    </source>
</evidence>
<dbReference type="GO" id="GO:0016829">
    <property type="term" value="F:lyase activity"/>
    <property type="evidence" value="ECO:0007669"/>
    <property type="project" value="UniProtKB-KW"/>
</dbReference>
<dbReference type="PROSITE" id="PS51819">
    <property type="entry name" value="VOC"/>
    <property type="match status" value="1"/>
</dbReference>
<dbReference type="InterPro" id="IPR037523">
    <property type="entry name" value="VOC_core"/>
</dbReference>
<dbReference type="EMBL" id="JACHDZ010000001">
    <property type="protein sequence ID" value="MBB5342550.1"/>
    <property type="molecule type" value="Genomic_DNA"/>
</dbReference>
<protein>
    <submittedName>
        <fullName evidence="2">Catechol 2,3-dioxygenase-like lactoylglutathione lyase family enzyme</fullName>
    </submittedName>
</protein>
<evidence type="ECO:0000259" key="1">
    <source>
        <dbReference type="PROSITE" id="PS51819"/>
    </source>
</evidence>
<organism evidence="2 3">
    <name type="scientific">Tunturiibacter lichenicola</name>
    <dbReference type="NCBI Taxonomy" id="2051959"/>
    <lineage>
        <taxon>Bacteria</taxon>
        <taxon>Pseudomonadati</taxon>
        <taxon>Acidobacteriota</taxon>
        <taxon>Terriglobia</taxon>
        <taxon>Terriglobales</taxon>
        <taxon>Acidobacteriaceae</taxon>
        <taxon>Tunturiibacter</taxon>
    </lineage>
</organism>
<dbReference type="Proteomes" id="UP000569092">
    <property type="component" value="Unassembled WGS sequence"/>
</dbReference>
<dbReference type="InterPro" id="IPR004360">
    <property type="entry name" value="Glyas_Fos-R_dOase_dom"/>
</dbReference>
<accession>A0A7W8J4U6</accession>
<dbReference type="SUPFAM" id="SSF54593">
    <property type="entry name" value="Glyoxalase/Bleomycin resistance protein/Dihydroxybiphenyl dioxygenase"/>
    <property type="match status" value="1"/>
</dbReference>
<name>A0A7W8J4U6_9BACT</name>